<dbReference type="EMBL" id="MCFA01000317">
    <property type="protein sequence ID" value="ORX94141.1"/>
    <property type="molecule type" value="Genomic_DNA"/>
</dbReference>
<name>A0A1Y1Y7Z7_9PLEO</name>
<evidence type="ECO:0000256" key="1">
    <source>
        <dbReference type="SAM" id="MobiDB-lite"/>
    </source>
</evidence>
<comment type="caution">
    <text evidence="2">The sequence shown here is derived from an EMBL/GenBank/DDBJ whole genome shotgun (WGS) entry which is preliminary data.</text>
</comment>
<dbReference type="AlphaFoldDB" id="A0A1Y1Y7Z7"/>
<sequence>MPLPLLPLMHADSNRDAHVKWGFYTFSVDVGRGNIFYFHHCMPFTAPCARLRHIAPNFQLRKCGWEMSRAASKIFRDQGRLESPHTLCACPNGLGSAAYIPPTDPWLFSIPPSLSPTSSEPLLRNTSKPQHPATMVSLFTLISLLTTVPATQFSTLTPSRPSLRMQTVTGSTPLADQMSRLPGQSTLQTTTSTSSATATKSPTSEETLEYDVKQAIKLWTDALGEAGEKVGQSLKIERFDPGKDARNYCFMDEDGQEWNDKWRAEDNRLFVDSEDIGFGPRANSLIPHEFETQAMSWVCDISTNETMLLGKIKFRCQNCVGYEQALKNAKGKCGDEKLACASLECAGKIKFGAVHLKPGAGVYRN</sequence>
<reference evidence="2 3" key="1">
    <citation type="submission" date="2016-07" db="EMBL/GenBank/DDBJ databases">
        <title>Pervasive Adenine N6-methylation of Active Genes in Fungi.</title>
        <authorList>
            <consortium name="DOE Joint Genome Institute"/>
            <person name="Mondo S.J."/>
            <person name="Dannebaum R.O."/>
            <person name="Kuo R.C."/>
            <person name="Labutti K."/>
            <person name="Haridas S."/>
            <person name="Kuo A."/>
            <person name="Salamov A."/>
            <person name="Ahrendt S.R."/>
            <person name="Lipzen A."/>
            <person name="Sullivan W."/>
            <person name="Andreopoulos W.B."/>
            <person name="Clum A."/>
            <person name="Lindquist E."/>
            <person name="Daum C."/>
            <person name="Ramamoorthy G.K."/>
            <person name="Gryganskyi A."/>
            <person name="Culley D."/>
            <person name="Magnuson J.K."/>
            <person name="James T.Y."/>
            <person name="O'Malley M.A."/>
            <person name="Stajich J.E."/>
            <person name="Spatafora J.W."/>
            <person name="Visel A."/>
            <person name="Grigoriev I.V."/>
        </authorList>
    </citation>
    <scope>NUCLEOTIDE SEQUENCE [LARGE SCALE GENOMIC DNA]</scope>
    <source>
        <strain evidence="2 3">CBS 115471</strain>
    </source>
</reference>
<feature type="region of interest" description="Disordered" evidence="1">
    <location>
        <begin position="172"/>
        <end position="206"/>
    </location>
</feature>
<proteinExistence type="predicted"/>
<organism evidence="2 3">
    <name type="scientific">Clohesyomyces aquaticus</name>
    <dbReference type="NCBI Taxonomy" id="1231657"/>
    <lineage>
        <taxon>Eukaryota</taxon>
        <taxon>Fungi</taxon>
        <taxon>Dikarya</taxon>
        <taxon>Ascomycota</taxon>
        <taxon>Pezizomycotina</taxon>
        <taxon>Dothideomycetes</taxon>
        <taxon>Pleosporomycetidae</taxon>
        <taxon>Pleosporales</taxon>
        <taxon>Lindgomycetaceae</taxon>
        <taxon>Clohesyomyces</taxon>
    </lineage>
</organism>
<evidence type="ECO:0000313" key="3">
    <source>
        <dbReference type="Proteomes" id="UP000193144"/>
    </source>
</evidence>
<accession>A0A1Y1Y7Z7</accession>
<protein>
    <submittedName>
        <fullName evidence="2">Uncharacterized protein</fullName>
    </submittedName>
</protein>
<keyword evidence="3" id="KW-1185">Reference proteome</keyword>
<gene>
    <name evidence="2" type="ORF">BCR34DRAFT_594505</name>
</gene>
<feature type="compositionally biased region" description="Low complexity" evidence="1">
    <location>
        <begin position="181"/>
        <end position="205"/>
    </location>
</feature>
<evidence type="ECO:0000313" key="2">
    <source>
        <dbReference type="EMBL" id="ORX94141.1"/>
    </source>
</evidence>
<dbReference type="Proteomes" id="UP000193144">
    <property type="component" value="Unassembled WGS sequence"/>
</dbReference>